<accession>A0A1R3KWQ3</accession>
<name>A0A1R3KWQ3_COCAP</name>
<comment type="caution">
    <text evidence="1">The sequence shown here is derived from an EMBL/GenBank/DDBJ whole genome shotgun (WGS) entry which is preliminary data.</text>
</comment>
<dbReference type="OrthoDB" id="2143914at2759"/>
<protein>
    <submittedName>
        <fullName evidence="1">Uncharacterized protein</fullName>
    </submittedName>
</protein>
<dbReference type="Gramene" id="OMP11502">
    <property type="protein sequence ID" value="OMP11502"/>
    <property type="gene ID" value="CCACVL1_00481"/>
</dbReference>
<keyword evidence="2" id="KW-1185">Reference proteome</keyword>
<gene>
    <name evidence="1" type="ORF">CCACVL1_00481</name>
</gene>
<organism evidence="1 2">
    <name type="scientific">Corchorus capsularis</name>
    <name type="common">Jute</name>
    <dbReference type="NCBI Taxonomy" id="210143"/>
    <lineage>
        <taxon>Eukaryota</taxon>
        <taxon>Viridiplantae</taxon>
        <taxon>Streptophyta</taxon>
        <taxon>Embryophyta</taxon>
        <taxon>Tracheophyta</taxon>
        <taxon>Spermatophyta</taxon>
        <taxon>Magnoliopsida</taxon>
        <taxon>eudicotyledons</taxon>
        <taxon>Gunneridae</taxon>
        <taxon>Pentapetalae</taxon>
        <taxon>rosids</taxon>
        <taxon>malvids</taxon>
        <taxon>Malvales</taxon>
        <taxon>Malvaceae</taxon>
        <taxon>Grewioideae</taxon>
        <taxon>Apeibeae</taxon>
        <taxon>Corchorus</taxon>
    </lineage>
</organism>
<dbReference type="EMBL" id="AWWV01001229">
    <property type="protein sequence ID" value="OMP11502.1"/>
    <property type="molecule type" value="Genomic_DNA"/>
</dbReference>
<sequence length="54" mass="6172">MAQWERTRLEAEARLSLDSKNQQKVPSTYVKPKNQLLGSRPKCLDILKAWQGCG</sequence>
<evidence type="ECO:0000313" key="1">
    <source>
        <dbReference type="EMBL" id="OMP11502.1"/>
    </source>
</evidence>
<reference evidence="1 2" key="1">
    <citation type="submission" date="2013-09" db="EMBL/GenBank/DDBJ databases">
        <title>Corchorus capsularis genome sequencing.</title>
        <authorList>
            <person name="Alam M."/>
            <person name="Haque M.S."/>
            <person name="Islam M.S."/>
            <person name="Emdad E.M."/>
            <person name="Islam M.M."/>
            <person name="Ahmed B."/>
            <person name="Halim A."/>
            <person name="Hossen Q.M.M."/>
            <person name="Hossain M.Z."/>
            <person name="Ahmed R."/>
            <person name="Khan M.M."/>
            <person name="Islam R."/>
            <person name="Rashid M.M."/>
            <person name="Khan S.A."/>
            <person name="Rahman M.S."/>
            <person name="Alam M."/>
        </authorList>
    </citation>
    <scope>NUCLEOTIDE SEQUENCE [LARGE SCALE GENOMIC DNA]</scope>
    <source>
        <strain evidence="2">cv. CVL-1</strain>
        <tissue evidence="1">Whole seedling</tissue>
    </source>
</reference>
<dbReference type="Proteomes" id="UP000188268">
    <property type="component" value="Unassembled WGS sequence"/>
</dbReference>
<proteinExistence type="predicted"/>
<dbReference type="AlphaFoldDB" id="A0A1R3KWQ3"/>
<evidence type="ECO:0000313" key="2">
    <source>
        <dbReference type="Proteomes" id="UP000188268"/>
    </source>
</evidence>